<name>A0A5B9W841_9BACT</name>
<dbReference type="InterPro" id="IPR020631">
    <property type="entry name" value="THF_DH/CycHdrlase_NAD-bd_dom"/>
</dbReference>
<dbReference type="InterPro" id="IPR046346">
    <property type="entry name" value="Aminoacid_DH-like_N_sf"/>
</dbReference>
<dbReference type="GO" id="GO:0005829">
    <property type="term" value="C:cytosol"/>
    <property type="evidence" value="ECO:0007669"/>
    <property type="project" value="TreeGrafter"/>
</dbReference>
<feature type="binding site" evidence="12">
    <location>
        <begin position="168"/>
        <end position="170"/>
    </location>
    <ligand>
        <name>NADP(+)</name>
        <dbReference type="ChEBI" id="CHEBI:58349"/>
    </ligand>
</feature>
<feature type="domain" description="Tetrahydrofolate dehydrogenase/cyclohydrolase NAD(P)-binding" evidence="14">
    <location>
        <begin position="142"/>
        <end position="286"/>
    </location>
</feature>
<dbReference type="InterPro" id="IPR020630">
    <property type="entry name" value="THF_DH/CycHdrlase_cat_dom"/>
</dbReference>
<dbReference type="AlphaFoldDB" id="A0A5B9W841"/>
<keyword evidence="3 12" id="KW-0554">One-carbon metabolism</keyword>
<comment type="caution">
    <text evidence="12">Lacks conserved residue(s) required for the propagation of feature annotation.</text>
</comment>
<dbReference type="EC" id="3.5.4.9" evidence="12"/>
<dbReference type="InterPro" id="IPR000672">
    <property type="entry name" value="THF_DH/CycHdrlase"/>
</dbReference>
<organism evidence="15 16">
    <name type="scientific">Aquisphaera giovannonii</name>
    <dbReference type="NCBI Taxonomy" id="406548"/>
    <lineage>
        <taxon>Bacteria</taxon>
        <taxon>Pseudomonadati</taxon>
        <taxon>Planctomycetota</taxon>
        <taxon>Planctomycetia</taxon>
        <taxon>Isosphaerales</taxon>
        <taxon>Isosphaeraceae</taxon>
        <taxon>Aquisphaera</taxon>
    </lineage>
</organism>
<evidence type="ECO:0000256" key="3">
    <source>
        <dbReference type="ARBA" id="ARBA00022563"/>
    </source>
</evidence>
<evidence type="ECO:0000256" key="11">
    <source>
        <dbReference type="ARBA" id="ARBA00023268"/>
    </source>
</evidence>
<dbReference type="KEGG" id="agv:OJF2_49680"/>
<keyword evidence="6 12" id="KW-0378">Hydrolase</keyword>
<evidence type="ECO:0000313" key="16">
    <source>
        <dbReference type="Proteomes" id="UP000324233"/>
    </source>
</evidence>
<keyword evidence="7 12" id="KW-0521">NADP</keyword>
<dbReference type="OrthoDB" id="9803580at2"/>
<protein>
    <recommendedName>
        <fullName evidence="12">Bifunctional protein FolD</fullName>
    </recommendedName>
    <domain>
        <recommendedName>
            <fullName evidence="12">Methylenetetrahydrofolate dehydrogenase</fullName>
            <ecNumber evidence="12">1.5.1.5</ecNumber>
        </recommendedName>
    </domain>
    <domain>
        <recommendedName>
            <fullName evidence="12">Methenyltetrahydrofolate cyclohydrolase</fullName>
            <ecNumber evidence="12">3.5.4.9</ecNumber>
        </recommendedName>
    </domain>
</protein>
<dbReference type="Gene3D" id="3.40.50.720">
    <property type="entry name" value="NAD(P)-binding Rossmann-like Domain"/>
    <property type="match status" value="1"/>
</dbReference>
<sequence length="298" mass="30753">MSVTAALIDGKALADRVRRRVTDEVALLRARSGIVPGLSVVLVGDDPASHVYVRNKQNASRAAGMTGETLRLPADISQAELLATIDRLNADRSVHGILVQLPLPRGLDERSVIERIDSLKDVDGLHPSNAGLLAQGNPRFVPCTPLGVRELLIDAKVPTRGAHAVVLGRSQLVGKPMALLLMQKGEGGDATVTVCHTATKAPAAIARQADILIVAMGRPEAVTADWVKPGAVVIDVGIHRRGDGSLCGDVDFAGVAPVASRITPVPGGVGPMTVAMLLKNTLLAATLAAGGPASGPNA</sequence>
<dbReference type="Pfam" id="PF00763">
    <property type="entry name" value="THF_DHG_CYH"/>
    <property type="match status" value="1"/>
</dbReference>
<dbReference type="GO" id="GO:0004488">
    <property type="term" value="F:methylenetetrahydrofolate dehydrogenase (NADP+) activity"/>
    <property type="evidence" value="ECO:0007669"/>
    <property type="project" value="UniProtKB-UniRule"/>
</dbReference>
<evidence type="ECO:0000256" key="8">
    <source>
        <dbReference type="ARBA" id="ARBA00023002"/>
    </source>
</evidence>
<dbReference type="SUPFAM" id="SSF53223">
    <property type="entry name" value="Aminoacid dehydrogenase-like, N-terminal domain"/>
    <property type="match status" value="1"/>
</dbReference>
<comment type="subunit">
    <text evidence="2 12">Homodimer.</text>
</comment>
<evidence type="ECO:0000256" key="5">
    <source>
        <dbReference type="ARBA" id="ARBA00022755"/>
    </source>
</evidence>
<comment type="similarity">
    <text evidence="12">Belongs to the tetrahydrofolate dehydrogenase/cyclohydrolase family.</text>
</comment>
<dbReference type="PROSITE" id="PS00767">
    <property type="entry name" value="THF_DHG_CYH_2"/>
    <property type="match status" value="1"/>
</dbReference>
<comment type="pathway">
    <text evidence="1 12">One-carbon metabolism; tetrahydrofolate interconversion.</text>
</comment>
<feature type="domain" description="Tetrahydrofolate dehydrogenase/cyclohydrolase catalytic" evidence="13">
    <location>
        <begin position="8"/>
        <end position="123"/>
    </location>
</feature>
<dbReference type="PANTHER" id="PTHR48099">
    <property type="entry name" value="C-1-TETRAHYDROFOLATE SYNTHASE, CYTOPLASMIC-RELATED"/>
    <property type="match status" value="1"/>
</dbReference>
<evidence type="ECO:0000313" key="15">
    <source>
        <dbReference type="EMBL" id="QEH36404.1"/>
    </source>
</evidence>
<evidence type="ECO:0000256" key="9">
    <source>
        <dbReference type="ARBA" id="ARBA00023102"/>
    </source>
</evidence>
<dbReference type="EC" id="1.5.1.5" evidence="12"/>
<keyword evidence="4 12" id="KW-0028">Amino-acid biosynthesis</keyword>
<dbReference type="GO" id="GO:0006164">
    <property type="term" value="P:purine nucleotide biosynthetic process"/>
    <property type="evidence" value="ECO:0007669"/>
    <property type="project" value="UniProtKB-KW"/>
</dbReference>
<dbReference type="PRINTS" id="PR00085">
    <property type="entry name" value="THFDHDRGNASE"/>
</dbReference>
<dbReference type="FunFam" id="3.40.50.720:FF:000189">
    <property type="entry name" value="Bifunctional protein FolD"/>
    <property type="match status" value="1"/>
</dbReference>
<dbReference type="CDD" id="cd01080">
    <property type="entry name" value="NAD_bind_m-THF_DH_Cyclohyd"/>
    <property type="match status" value="1"/>
</dbReference>
<evidence type="ECO:0000256" key="2">
    <source>
        <dbReference type="ARBA" id="ARBA00011738"/>
    </source>
</evidence>
<evidence type="ECO:0000256" key="4">
    <source>
        <dbReference type="ARBA" id="ARBA00022605"/>
    </source>
</evidence>
<keyword evidence="9 12" id="KW-0368">Histidine biosynthesis</keyword>
<dbReference type="PROSITE" id="PS00766">
    <property type="entry name" value="THF_DHG_CYH_1"/>
    <property type="match status" value="1"/>
</dbReference>
<dbReference type="InterPro" id="IPR020867">
    <property type="entry name" value="THF_DH/CycHdrlase_CS"/>
</dbReference>
<comment type="catalytic activity">
    <reaction evidence="12">
        <text>(6R)-5,10-methylene-5,6,7,8-tetrahydrofolate + NADP(+) = (6R)-5,10-methenyltetrahydrofolate + NADPH</text>
        <dbReference type="Rhea" id="RHEA:22812"/>
        <dbReference type="ChEBI" id="CHEBI:15636"/>
        <dbReference type="ChEBI" id="CHEBI:57455"/>
        <dbReference type="ChEBI" id="CHEBI:57783"/>
        <dbReference type="ChEBI" id="CHEBI:58349"/>
        <dbReference type="EC" id="1.5.1.5"/>
    </reaction>
</comment>
<accession>A0A5B9W841</accession>
<keyword evidence="8 12" id="KW-0560">Oxidoreductase</keyword>
<dbReference type="HAMAP" id="MF_01576">
    <property type="entry name" value="THF_DHG_CYH"/>
    <property type="match status" value="1"/>
</dbReference>
<evidence type="ECO:0000256" key="6">
    <source>
        <dbReference type="ARBA" id="ARBA00022801"/>
    </source>
</evidence>
<evidence type="ECO:0000256" key="10">
    <source>
        <dbReference type="ARBA" id="ARBA00023167"/>
    </source>
</evidence>
<dbReference type="GO" id="GO:0004477">
    <property type="term" value="F:methenyltetrahydrofolate cyclohydrolase activity"/>
    <property type="evidence" value="ECO:0007669"/>
    <property type="project" value="UniProtKB-UniRule"/>
</dbReference>
<feature type="binding site" evidence="12">
    <location>
        <position position="238"/>
    </location>
    <ligand>
        <name>NADP(+)</name>
        <dbReference type="ChEBI" id="CHEBI:58349"/>
    </ligand>
</feature>
<dbReference type="SUPFAM" id="SSF51735">
    <property type="entry name" value="NAD(P)-binding Rossmann-fold domains"/>
    <property type="match status" value="1"/>
</dbReference>
<dbReference type="Proteomes" id="UP000324233">
    <property type="component" value="Chromosome"/>
</dbReference>
<dbReference type="UniPathway" id="UPA00193"/>
<evidence type="ECO:0000259" key="14">
    <source>
        <dbReference type="Pfam" id="PF02882"/>
    </source>
</evidence>
<comment type="function">
    <text evidence="12">Catalyzes the oxidation of 5,10-methylenetetrahydrofolate to 5,10-methenyltetrahydrofolate and then the hydrolysis of 5,10-methenyltetrahydrofolate to 10-formyltetrahydrofolate.</text>
</comment>
<dbReference type="GO" id="GO:0035999">
    <property type="term" value="P:tetrahydrofolate interconversion"/>
    <property type="evidence" value="ECO:0007669"/>
    <property type="project" value="UniProtKB-UniRule"/>
</dbReference>
<keyword evidence="16" id="KW-1185">Reference proteome</keyword>
<dbReference type="RefSeq" id="WP_148596095.1">
    <property type="nucleotide sequence ID" value="NZ_CP042997.1"/>
</dbReference>
<dbReference type="FunFam" id="3.40.50.10860:FF:000005">
    <property type="entry name" value="C-1-tetrahydrofolate synthase, cytoplasmic, putative"/>
    <property type="match status" value="1"/>
</dbReference>
<keyword evidence="11 12" id="KW-0511">Multifunctional enzyme</keyword>
<keyword evidence="5 12" id="KW-0658">Purine biosynthesis</keyword>
<dbReference type="GO" id="GO:0000105">
    <property type="term" value="P:L-histidine biosynthetic process"/>
    <property type="evidence" value="ECO:0007669"/>
    <property type="project" value="UniProtKB-KW"/>
</dbReference>
<dbReference type="PANTHER" id="PTHR48099:SF5">
    <property type="entry name" value="C-1-TETRAHYDROFOLATE SYNTHASE, CYTOPLASMIC"/>
    <property type="match status" value="1"/>
</dbReference>
<keyword evidence="10 12" id="KW-0486">Methionine biosynthesis</keyword>
<proteinExistence type="inferred from homology"/>
<dbReference type="GO" id="GO:0009086">
    <property type="term" value="P:methionine biosynthetic process"/>
    <property type="evidence" value="ECO:0007669"/>
    <property type="project" value="UniProtKB-KW"/>
</dbReference>
<evidence type="ECO:0000256" key="7">
    <source>
        <dbReference type="ARBA" id="ARBA00022857"/>
    </source>
</evidence>
<reference evidence="15 16" key="1">
    <citation type="submission" date="2019-08" db="EMBL/GenBank/DDBJ databases">
        <title>Deep-cultivation of Planctomycetes and their phenomic and genomic characterization uncovers novel biology.</title>
        <authorList>
            <person name="Wiegand S."/>
            <person name="Jogler M."/>
            <person name="Boedeker C."/>
            <person name="Pinto D."/>
            <person name="Vollmers J."/>
            <person name="Rivas-Marin E."/>
            <person name="Kohn T."/>
            <person name="Peeters S.H."/>
            <person name="Heuer A."/>
            <person name="Rast P."/>
            <person name="Oberbeckmann S."/>
            <person name="Bunk B."/>
            <person name="Jeske O."/>
            <person name="Meyerdierks A."/>
            <person name="Storesund J.E."/>
            <person name="Kallscheuer N."/>
            <person name="Luecker S."/>
            <person name="Lage O.M."/>
            <person name="Pohl T."/>
            <person name="Merkel B.J."/>
            <person name="Hornburger P."/>
            <person name="Mueller R.-W."/>
            <person name="Bruemmer F."/>
            <person name="Labrenz M."/>
            <person name="Spormann A.M."/>
            <person name="Op den Camp H."/>
            <person name="Overmann J."/>
            <person name="Amann R."/>
            <person name="Jetten M.S.M."/>
            <person name="Mascher T."/>
            <person name="Medema M.H."/>
            <person name="Devos D.P."/>
            <person name="Kaster A.-K."/>
            <person name="Ovreas L."/>
            <person name="Rohde M."/>
            <person name="Galperin M.Y."/>
            <person name="Jogler C."/>
        </authorList>
    </citation>
    <scope>NUCLEOTIDE SEQUENCE [LARGE SCALE GENOMIC DNA]</scope>
    <source>
        <strain evidence="15 16">OJF2</strain>
    </source>
</reference>
<evidence type="ECO:0000256" key="12">
    <source>
        <dbReference type="HAMAP-Rule" id="MF_01576"/>
    </source>
</evidence>
<dbReference type="InterPro" id="IPR036291">
    <property type="entry name" value="NAD(P)-bd_dom_sf"/>
</dbReference>
<gene>
    <name evidence="12 15" type="primary">folD</name>
    <name evidence="15" type="ORF">OJF2_49680</name>
</gene>
<dbReference type="Pfam" id="PF02882">
    <property type="entry name" value="THF_DHG_CYH_C"/>
    <property type="match status" value="1"/>
</dbReference>
<comment type="catalytic activity">
    <reaction evidence="12">
        <text>(6R)-5,10-methenyltetrahydrofolate + H2O = (6R)-10-formyltetrahydrofolate + H(+)</text>
        <dbReference type="Rhea" id="RHEA:23700"/>
        <dbReference type="ChEBI" id="CHEBI:15377"/>
        <dbReference type="ChEBI" id="CHEBI:15378"/>
        <dbReference type="ChEBI" id="CHEBI:57455"/>
        <dbReference type="ChEBI" id="CHEBI:195366"/>
        <dbReference type="EC" id="3.5.4.9"/>
    </reaction>
</comment>
<dbReference type="Gene3D" id="3.40.50.10860">
    <property type="entry name" value="Leucine Dehydrogenase, chain A, domain 1"/>
    <property type="match status" value="1"/>
</dbReference>
<dbReference type="EMBL" id="CP042997">
    <property type="protein sequence ID" value="QEH36404.1"/>
    <property type="molecule type" value="Genomic_DNA"/>
</dbReference>
<evidence type="ECO:0000256" key="1">
    <source>
        <dbReference type="ARBA" id="ARBA00004777"/>
    </source>
</evidence>
<evidence type="ECO:0000259" key="13">
    <source>
        <dbReference type="Pfam" id="PF00763"/>
    </source>
</evidence>